<comment type="caution">
    <text evidence="1">The sequence shown here is derived from an EMBL/GenBank/DDBJ whole genome shotgun (WGS) entry which is preliminary data.</text>
</comment>
<dbReference type="EMBL" id="BAAARV010000025">
    <property type="protein sequence ID" value="GAA2347780.1"/>
    <property type="molecule type" value="Genomic_DNA"/>
</dbReference>
<keyword evidence="2" id="KW-1185">Reference proteome</keyword>
<protein>
    <recommendedName>
        <fullName evidence="3">ROS/MUCR transcriptional regulator protein</fullName>
    </recommendedName>
</protein>
<dbReference type="RefSeq" id="WP_344613533.1">
    <property type="nucleotide sequence ID" value="NZ_BAAARV010000025.1"/>
</dbReference>
<evidence type="ECO:0008006" key="3">
    <source>
        <dbReference type="Google" id="ProtNLM"/>
    </source>
</evidence>
<organism evidence="1 2">
    <name type="scientific">Dactylosporangium salmoneum</name>
    <dbReference type="NCBI Taxonomy" id="53361"/>
    <lineage>
        <taxon>Bacteria</taxon>
        <taxon>Bacillati</taxon>
        <taxon>Actinomycetota</taxon>
        <taxon>Actinomycetes</taxon>
        <taxon>Micromonosporales</taxon>
        <taxon>Micromonosporaceae</taxon>
        <taxon>Dactylosporangium</taxon>
    </lineage>
</organism>
<evidence type="ECO:0000313" key="1">
    <source>
        <dbReference type="EMBL" id="GAA2347780.1"/>
    </source>
</evidence>
<dbReference type="Proteomes" id="UP001501444">
    <property type="component" value="Unassembled WGS sequence"/>
</dbReference>
<reference evidence="1 2" key="1">
    <citation type="journal article" date="2019" name="Int. J. Syst. Evol. Microbiol.">
        <title>The Global Catalogue of Microorganisms (GCM) 10K type strain sequencing project: providing services to taxonomists for standard genome sequencing and annotation.</title>
        <authorList>
            <consortium name="The Broad Institute Genomics Platform"/>
            <consortium name="The Broad Institute Genome Sequencing Center for Infectious Disease"/>
            <person name="Wu L."/>
            <person name="Ma J."/>
        </authorList>
    </citation>
    <scope>NUCLEOTIDE SEQUENCE [LARGE SCALE GENOMIC DNA]</scope>
    <source>
        <strain evidence="1 2">JCM 3272</strain>
    </source>
</reference>
<evidence type="ECO:0000313" key="2">
    <source>
        <dbReference type="Proteomes" id="UP001501444"/>
    </source>
</evidence>
<gene>
    <name evidence="1" type="ORF">GCM10010170_035860</name>
</gene>
<accession>A0ABN3GB23</accession>
<sequence length="328" mass="35689">MTPVGLLPDGTPHYAPVGALLADGDRVCCHLCGRWFLSVASHLRYHGWSKAAYIEAFGLELSNPLSGAATSRRRADALGARQAEPAILRARLAARERTARGTLAEAAARAARGRPHPLERRAKTLAALAVVDPAARAEGNRRRGERQRARVGAQVAAQFGFATFDEYLDARLRAGLSMAAISREAGLHKDWVHRHAPVDRRHPPGEARLLRAAQALGFGDAGEYLRVTHVEQHRSVAAIALEAGVSRWTVAAALRHRGIEPVPHADKRHRSEDRDRAVARRLGFASVGDYVRAERAQGRTWGSLAAESGIAQTSLRRYAQRVVNIVVS</sequence>
<name>A0ABN3GB23_9ACTN</name>
<proteinExistence type="predicted"/>